<feature type="domain" description="HTH lysR-type" evidence="5">
    <location>
        <begin position="1"/>
        <end position="59"/>
    </location>
</feature>
<dbReference type="RefSeq" id="WP_407989902.1">
    <property type="nucleotide sequence ID" value="NZ_AP035881.2"/>
</dbReference>
<evidence type="ECO:0000256" key="3">
    <source>
        <dbReference type="ARBA" id="ARBA00023125"/>
    </source>
</evidence>
<dbReference type="InterPro" id="IPR036388">
    <property type="entry name" value="WH-like_DNA-bd_sf"/>
</dbReference>
<dbReference type="InterPro" id="IPR000847">
    <property type="entry name" value="LysR_HTH_N"/>
</dbReference>
<keyword evidence="2" id="KW-0805">Transcription regulation</keyword>
<dbReference type="Gene3D" id="3.40.190.10">
    <property type="entry name" value="Periplasmic binding protein-like II"/>
    <property type="match status" value="2"/>
</dbReference>
<evidence type="ECO:0000256" key="2">
    <source>
        <dbReference type="ARBA" id="ARBA00023015"/>
    </source>
</evidence>
<dbReference type="SUPFAM" id="SSF46785">
    <property type="entry name" value="Winged helix' DNA-binding domain"/>
    <property type="match status" value="1"/>
</dbReference>
<evidence type="ECO:0000256" key="1">
    <source>
        <dbReference type="ARBA" id="ARBA00009437"/>
    </source>
</evidence>
<dbReference type="GO" id="GO:0032993">
    <property type="term" value="C:protein-DNA complex"/>
    <property type="evidence" value="ECO:0007669"/>
    <property type="project" value="TreeGrafter"/>
</dbReference>
<keyword evidence="4" id="KW-0804">Transcription</keyword>
<dbReference type="PANTHER" id="PTHR30346:SF0">
    <property type="entry name" value="HCA OPERON TRANSCRIPTIONAL ACTIVATOR HCAR"/>
    <property type="match status" value="1"/>
</dbReference>
<keyword evidence="3" id="KW-0238">DNA-binding</keyword>
<dbReference type="Pfam" id="PF03466">
    <property type="entry name" value="LysR_substrate"/>
    <property type="match status" value="1"/>
</dbReference>
<dbReference type="EMBL" id="AP035881">
    <property type="protein sequence ID" value="BFP47585.1"/>
    <property type="molecule type" value="Genomic_DNA"/>
</dbReference>
<accession>A0AB33K004</accession>
<dbReference type="PANTHER" id="PTHR30346">
    <property type="entry name" value="TRANSCRIPTIONAL DUAL REGULATOR HCAR-RELATED"/>
    <property type="match status" value="1"/>
</dbReference>
<dbReference type="GO" id="GO:0003700">
    <property type="term" value="F:DNA-binding transcription factor activity"/>
    <property type="evidence" value="ECO:0007669"/>
    <property type="project" value="InterPro"/>
</dbReference>
<evidence type="ECO:0000259" key="5">
    <source>
        <dbReference type="PROSITE" id="PS50931"/>
    </source>
</evidence>
<dbReference type="SUPFAM" id="SSF53850">
    <property type="entry name" value="Periplasmic binding protein-like II"/>
    <property type="match status" value="1"/>
</dbReference>
<protein>
    <submittedName>
        <fullName evidence="6">LysR family transcriptional regulator</fullName>
    </submittedName>
</protein>
<proteinExistence type="inferred from homology"/>
<dbReference type="Gene3D" id="1.10.10.10">
    <property type="entry name" value="Winged helix-like DNA-binding domain superfamily/Winged helix DNA-binding domain"/>
    <property type="match status" value="1"/>
</dbReference>
<dbReference type="InterPro" id="IPR005119">
    <property type="entry name" value="LysR_subst-bd"/>
</dbReference>
<dbReference type="GO" id="GO:0003677">
    <property type="term" value="F:DNA binding"/>
    <property type="evidence" value="ECO:0007669"/>
    <property type="project" value="UniProtKB-KW"/>
</dbReference>
<name>A0AB33K004_9ACTN</name>
<reference evidence="6" key="1">
    <citation type="submission" date="2024-07" db="EMBL/GenBank/DDBJ databases">
        <title>Complete genome sequences of cellulolytic bacteria, Kitasatospora sp. CMC57 and Streptomyces sp. CMC78, isolated from Japanese agricultural soil.</title>
        <authorList>
            <person name="Hashimoto T."/>
            <person name="Ito M."/>
            <person name="Iwamoto M."/>
            <person name="Fukahori D."/>
            <person name="Shoda T."/>
            <person name="Sakoda M."/>
            <person name="Morohoshi T."/>
            <person name="Mitsuboshi M."/>
            <person name="Nishizawa T."/>
        </authorList>
    </citation>
    <scope>NUCLEOTIDE SEQUENCE</scope>
    <source>
        <strain evidence="6">CMC57</strain>
    </source>
</reference>
<dbReference type="Pfam" id="PF00126">
    <property type="entry name" value="HTH_1"/>
    <property type="match status" value="1"/>
</dbReference>
<dbReference type="InterPro" id="IPR036390">
    <property type="entry name" value="WH_DNA-bd_sf"/>
</dbReference>
<evidence type="ECO:0000256" key="4">
    <source>
        <dbReference type="ARBA" id="ARBA00023163"/>
    </source>
</evidence>
<comment type="similarity">
    <text evidence="1">Belongs to the LysR transcriptional regulatory family.</text>
</comment>
<gene>
    <name evidence="6" type="ORF">KCMC57_39530</name>
</gene>
<dbReference type="AlphaFoldDB" id="A0AB33K004"/>
<sequence length="270" mass="29473">MLERQELEIFLTLAEELHFGRTAERTRVSTARVSQTIGALERRVGALLFRRTSRRVALTAIGRQLEQDLRPAWSPVEAGFARALNAGRGFNGVLRVGFTGTPGGQLLVDVAELCGQRQPECEVVIREVQPGDAAPWLLAGEVELLLTCLPLAPEELVAGPVLVTEPQLLALPARHRLAGRAEVSLAELGDLRMLGAETSLQEALTLVGAGRAVFPVGAHVRRYHPRPDVGYVRLQGADPSEWRLHWRADGVTARVRLFEEAVRELLGVAA</sequence>
<evidence type="ECO:0000313" key="6">
    <source>
        <dbReference type="EMBL" id="BFP47585.1"/>
    </source>
</evidence>
<organism evidence="6">
    <name type="scientific">Kitasatospora sp. CMC57</name>
    <dbReference type="NCBI Taxonomy" id="3231513"/>
    <lineage>
        <taxon>Bacteria</taxon>
        <taxon>Bacillati</taxon>
        <taxon>Actinomycetota</taxon>
        <taxon>Actinomycetes</taxon>
        <taxon>Kitasatosporales</taxon>
        <taxon>Streptomycetaceae</taxon>
        <taxon>Kitasatospora</taxon>
    </lineage>
</organism>
<dbReference type="PROSITE" id="PS50931">
    <property type="entry name" value="HTH_LYSR"/>
    <property type="match status" value="1"/>
</dbReference>